<organism evidence="3">
    <name type="scientific">uncultured Caudovirales phage</name>
    <dbReference type="NCBI Taxonomy" id="2100421"/>
    <lineage>
        <taxon>Viruses</taxon>
        <taxon>Duplodnaviria</taxon>
        <taxon>Heunggongvirae</taxon>
        <taxon>Uroviricota</taxon>
        <taxon>Caudoviricetes</taxon>
        <taxon>Peduoviridae</taxon>
        <taxon>Maltschvirus</taxon>
        <taxon>Maltschvirus maltsch</taxon>
    </lineage>
</organism>
<protein>
    <submittedName>
        <fullName evidence="3">Bacteriophage lambda, GpH, tail tape measure, N-terminal</fullName>
    </submittedName>
</protein>
<gene>
    <name evidence="3" type="ORF">UFOVP786_59</name>
</gene>
<dbReference type="EMBL" id="LR796727">
    <property type="protein sequence ID" value="CAB4162493.1"/>
    <property type="molecule type" value="Genomic_DNA"/>
</dbReference>
<name>A0A6J5NU63_9CAUD</name>
<feature type="domain" description="Bacteriophage tail tape measure N-terminal" evidence="2">
    <location>
        <begin position="252"/>
        <end position="438"/>
    </location>
</feature>
<dbReference type="Pfam" id="PF06791">
    <property type="entry name" value="TMP_2"/>
    <property type="match status" value="1"/>
</dbReference>
<evidence type="ECO:0000259" key="2">
    <source>
        <dbReference type="Pfam" id="PF06791"/>
    </source>
</evidence>
<feature type="region of interest" description="Disordered" evidence="1">
    <location>
        <begin position="704"/>
        <end position="735"/>
    </location>
</feature>
<feature type="compositionally biased region" description="Basic and acidic residues" evidence="1">
    <location>
        <begin position="704"/>
        <end position="723"/>
    </location>
</feature>
<evidence type="ECO:0000313" key="3">
    <source>
        <dbReference type="EMBL" id="CAB4162493.1"/>
    </source>
</evidence>
<feature type="region of interest" description="Disordered" evidence="1">
    <location>
        <begin position="207"/>
        <end position="243"/>
    </location>
</feature>
<proteinExistence type="predicted"/>
<reference evidence="3" key="1">
    <citation type="submission" date="2020-04" db="EMBL/GenBank/DDBJ databases">
        <authorList>
            <person name="Chiriac C."/>
            <person name="Salcher M."/>
            <person name="Ghai R."/>
            <person name="Kavagutti S V."/>
        </authorList>
    </citation>
    <scope>NUCLEOTIDE SEQUENCE</scope>
</reference>
<feature type="compositionally biased region" description="Low complexity" evidence="1">
    <location>
        <begin position="221"/>
        <end position="237"/>
    </location>
</feature>
<dbReference type="InterPro" id="IPR009628">
    <property type="entry name" value="Phage_tape_measure_N"/>
</dbReference>
<accession>A0A6J5NU63</accession>
<feature type="compositionally biased region" description="Low complexity" evidence="1">
    <location>
        <begin position="725"/>
        <end position="735"/>
    </location>
</feature>
<sequence>MVDRRDVELAMRVKDLASADFAKIKTSVDNLNASLEAQVAGARQGKVAAGELRESLSKLDQVEKALVSQQALLDRYHDLAKKMADFSAASKTAKEASEALAKSLNAGEVSAASARRQQEQLAKTTERNSASYNQARDAFYKTQVELLKTGIGVKDLDASQKALINTAAQVGQAKTVLSASLSGYARNLRLAKEEAKALAAEEKKLAAPGGAAPAPGPAPARPAAGGAAAAASGAPRGRPGRGGDTGLFGLRGFELQNLGYQVNDVVTQLASGTGIGQVIGQQGGQILQIFNRNLFDLIGLIPRYAGVIAVATTATLAFFEAARQQESTKQFRADLLATTSGLAYQATQLTTIRDKVRDYGVSWADAGEAIRAAIGSGVAQDRIAGFLKTSQDIVDRVGGKVPEVFKALVEGFGAGYESIVKLNQQYQFLTAAQAENIRGMFESGKQAEANATAFDLLSARQRAAAEEGLGPWGRALREVGGLYRDFMRWLSDTGPISVAVAAWNGLASTVEKVAKALRSAGAANAQAQLKDAQGQLAGLSARQQAEGLPQAMIDQERTALQMRIKQLEDYLNPPAEGAPGGLAVRTDAGQITVNDYVRGLERAKEATIGLTDERRRELAVITALENAQKMGVTLSDAETAAISNLARETEDAKIKTERYTESQKRLTQAVKDGANAAAISAAGVAGEGRARAAGVVTREGLKAAREQAEAQERERLAEEERARKAAAAGARSGAAASRAEFGRESSLISQLSSLSRAGGARGLVDLEERIREIDERFAGLARNIQAFRAAGGTAIGGKSVGAFESQAVEARDRAAALETVRFREEDINRIIAERNTQVQTYNNLAQTGAITLAEAQDRVAAAYSKTTPEILEAVAALEKLIGSSDTAKYLSANQMDLLTAKAQQFRSEARYIDPLMTRIESGASQAFTSSAVTGIQDVTKALAEAATQTGKWGDVLKTLGNTALNVLASVAQAVAKAIFEMYAARAASAMVAGAASGEGFLGIAAKVLGLAGSIAGVAGGFTPSVPVAGAVGTVGVPGMSAASFMVSHSGGVVGAPGPRFTGPAEWFANAPRYHSGGMVGLRPDEQAAVLQKGEEVLAKGDPRNIMNGGGKGQDVNIRNVLLFDEAALAGALATPAGERVVVNIIKRNAASVRQMVRT</sequence>
<evidence type="ECO:0000256" key="1">
    <source>
        <dbReference type="SAM" id="MobiDB-lite"/>
    </source>
</evidence>